<feature type="chain" id="PRO_5015008280" evidence="1">
    <location>
        <begin position="23"/>
        <end position="112"/>
    </location>
</feature>
<protein>
    <submittedName>
        <fullName evidence="2">Uncharacterized protein</fullName>
    </submittedName>
</protein>
<feature type="signal peptide" evidence="1">
    <location>
        <begin position="1"/>
        <end position="22"/>
    </location>
</feature>
<evidence type="ECO:0000256" key="1">
    <source>
        <dbReference type="SAM" id="SignalP"/>
    </source>
</evidence>
<organism evidence="2 3">
    <name type="scientific">Photobacterium carnosum</name>
    <dbReference type="NCBI Taxonomy" id="2023717"/>
    <lineage>
        <taxon>Bacteria</taxon>
        <taxon>Pseudomonadati</taxon>
        <taxon>Pseudomonadota</taxon>
        <taxon>Gammaproteobacteria</taxon>
        <taxon>Vibrionales</taxon>
        <taxon>Vibrionaceae</taxon>
        <taxon>Photobacterium</taxon>
    </lineage>
</organism>
<evidence type="ECO:0000313" key="2">
    <source>
        <dbReference type="EMBL" id="PLC56075.1"/>
    </source>
</evidence>
<keyword evidence="1" id="KW-0732">Signal</keyword>
<dbReference type="RefSeq" id="WP_065208817.1">
    <property type="nucleotide sequence ID" value="NZ_JABJXE010000011.1"/>
</dbReference>
<accession>A0A2N4UM33</accession>
<proteinExistence type="predicted"/>
<dbReference type="EMBL" id="NPIB01000041">
    <property type="protein sequence ID" value="PLC56075.1"/>
    <property type="molecule type" value="Genomic_DNA"/>
</dbReference>
<gene>
    <name evidence="2" type="ORF">CIK00_20250</name>
</gene>
<dbReference type="Proteomes" id="UP000234420">
    <property type="component" value="Unassembled WGS sequence"/>
</dbReference>
<keyword evidence="3" id="KW-1185">Reference proteome</keyword>
<sequence>MKKYIKYTLVMFSLFNIPLSYSATGDSGWRDISQIGCHLNGGTCYVSLDINVGPAECSSNSIRWNKDSSTAGKEIFSLLMAASAANKKVSFQVSDQCYGNFPTFSYLSVLMK</sequence>
<comment type="caution">
    <text evidence="2">The sequence shown here is derived from an EMBL/GenBank/DDBJ whole genome shotgun (WGS) entry which is preliminary data.</text>
</comment>
<name>A0A2N4UM33_9GAMM</name>
<evidence type="ECO:0000313" key="3">
    <source>
        <dbReference type="Proteomes" id="UP000234420"/>
    </source>
</evidence>
<reference evidence="2 3" key="1">
    <citation type="journal article" date="2018" name="Syst. Appl. Microbiol.">
        <title>Photobacterium carnosum sp. nov., isolated from spoiled modified atmosphere packaged poultry meat.</title>
        <authorList>
            <person name="Hilgarth M."/>
            <person name="Fuertes S."/>
            <person name="Ehrmann M."/>
            <person name="Vogel R.F."/>
        </authorList>
    </citation>
    <scope>NUCLEOTIDE SEQUENCE [LARGE SCALE GENOMIC DNA]</scope>
    <source>
        <strain evidence="2 3">TMW 2.2021</strain>
    </source>
</reference>
<dbReference type="AlphaFoldDB" id="A0A2N4UM33"/>